<evidence type="ECO:0000256" key="1">
    <source>
        <dbReference type="SAM" id="SignalP"/>
    </source>
</evidence>
<name>A0A841KFJ2_9GAMM</name>
<organism evidence="3 4">
    <name type="scientific">Oleiagrimonas soli</name>
    <dbReference type="NCBI Taxonomy" id="1543381"/>
    <lineage>
        <taxon>Bacteria</taxon>
        <taxon>Pseudomonadati</taxon>
        <taxon>Pseudomonadota</taxon>
        <taxon>Gammaproteobacteria</taxon>
        <taxon>Lysobacterales</taxon>
        <taxon>Rhodanobacteraceae</taxon>
        <taxon>Oleiagrimonas</taxon>
    </lineage>
</organism>
<reference evidence="3 4" key="1">
    <citation type="submission" date="2020-08" db="EMBL/GenBank/DDBJ databases">
        <title>Genomic Encyclopedia of Type Strains, Phase IV (KMG-IV): sequencing the most valuable type-strain genomes for metagenomic binning, comparative biology and taxonomic classification.</title>
        <authorList>
            <person name="Goeker M."/>
        </authorList>
    </citation>
    <scope>NUCLEOTIDE SEQUENCE [LARGE SCALE GENOMIC DNA]</scope>
    <source>
        <strain evidence="3 4">DSM 107085</strain>
    </source>
</reference>
<comment type="caution">
    <text evidence="3">The sequence shown here is derived from an EMBL/GenBank/DDBJ whole genome shotgun (WGS) entry which is preliminary data.</text>
</comment>
<sequence>MKAMVPLLAMCAVSFAGHAAASDTWAWQQSVQFEADHDPSRVIVRDGADTMNLEVMYDGLTWKQVDAWPKGKPLRLAYAEKTGTVLVDPVSGKSVTVLDGLKTQPIDRLLDVCLKKAVSTRDIVACYGEGYHRWDAQMNLWYRRFMASKDPDIDAKAKQSMRVAQRQWLHYRDAQFDALSDLYGHRSGTIWPVIAMHKRLALPRARALALASYLQAF</sequence>
<dbReference type="Pfam" id="PF07007">
    <property type="entry name" value="LprI"/>
    <property type="match status" value="1"/>
</dbReference>
<gene>
    <name evidence="3" type="ORF">HNQ86_001291</name>
</gene>
<evidence type="ECO:0000313" key="3">
    <source>
        <dbReference type="EMBL" id="MBB6183946.1"/>
    </source>
</evidence>
<protein>
    <submittedName>
        <fullName evidence="3">Uncharacterized protein YecT (DUF1311 family)</fullName>
    </submittedName>
</protein>
<dbReference type="InterPro" id="IPR009739">
    <property type="entry name" value="LprI-like_N"/>
</dbReference>
<dbReference type="Proteomes" id="UP000560000">
    <property type="component" value="Unassembled WGS sequence"/>
</dbReference>
<accession>A0A841KFJ2</accession>
<dbReference type="OrthoDB" id="7340239at2"/>
<feature type="signal peptide" evidence="1">
    <location>
        <begin position="1"/>
        <end position="21"/>
    </location>
</feature>
<feature type="domain" description="Lysozyme inhibitor LprI-like N-terminal" evidence="2">
    <location>
        <begin position="113"/>
        <end position="210"/>
    </location>
</feature>
<dbReference type="AlphaFoldDB" id="A0A841KFJ2"/>
<proteinExistence type="predicted"/>
<dbReference type="Gene3D" id="1.20.1270.180">
    <property type="match status" value="1"/>
</dbReference>
<feature type="chain" id="PRO_5032703981" evidence="1">
    <location>
        <begin position="22"/>
        <end position="217"/>
    </location>
</feature>
<dbReference type="EMBL" id="JACHET010000001">
    <property type="protein sequence ID" value="MBB6183946.1"/>
    <property type="molecule type" value="Genomic_DNA"/>
</dbReference>
<evidence type="ECO:0000313" key="4">
    <source>
        <dbReference type="Proteomes" id="UP000560000"/>
    </source>
</evidence>
<keyword evidence="1" id="KW-0732">Signal</keyword>
<evidence type="ECO:0000259" key="2">
    <source>
        <dbReference type="Pfam" id="PF07007"/>
    </source>
</evidence>